<feature type="domain" description="Helicase ATP-binding" evidence="10">
    <location>
        <begin position="195"/>
        <end position="349"/>
    </location>
</feature>
<evidence type="ECO:0000256" key="7">
    <source>
        <dbReference type="ARBA" id="ARBA00034617"/>
    </source>
</evidence>
<evidence type="ECO:0000256" key="3">
    <source>
        <dbReference type="ARBA" id="ARBA00022801"/>
    </source>
</evidence>
<dbReference type="PANTHER" id="PTHR11274:SF0">
    <property type="entry name" value="GENERAL TRANSCRIPTION AND DNA REPAIR FACTOR IIH HELICASE SUBUNIT XPB"/>
    <property type="match status" value="1"/>
</dbReference>
<dbReference type="Pfam" id="PF16203">
    <property type="entry name" value="ERCC3_RAD25_C"/>
    <property type="match status" value="1"/>
</dbReference>
<dbReference type="InterPro" id="IPR027417">
    <property type="entry name" value="P-loop_NTPase"/>
</dbReference>
<keyword evidence="3" id="KW-0378">Hydrolase</keyword>
<evidence type="ECO:0000313" key="12">
    <source>
        <dbReference type="EMBL" id="KPV44868.1"/>
    </source>
</evidence>
<evidence type="ECO:0000259" key="11">
    <source>
        <dbReference type="PROSITE" id="PS51194"/>
    </source>
</evidence>
<keyword evidence="4" id="KW-0347">Helicase</keyword>
<keyword evidence="2" id="KW-0547">Nucleotide-binding</keyword>
<keyword evidence="13" id="KW-1185">Reference proteome</keyword>
<evidence type="ECO:0000256" key="1">
    <source>
        <dbReference type="ARBA" id="ARBA00006637"/>
    </source>
</evidence>
<dbReference type="GO" id="GO:0005524">
    <property type="term" value="F:ATP binding"/>
    <property type="evidence" value="ECO:0007669"/>
    <property type="project" value="UniProtKB-KW"/>
</dbReference>
<comment type="caution">
    <text evidence="12">The sequence shown here is derived from an EMBL/GenBank/DDBJ whole genome shotgun (WGS) entry which is preliminary data.</text>
</comment>
<dbReference type="SMART" id="SM00490">
    <property type="entry name" value="HELICc"/>
    <property type="match status" value="1"/>
</dbReference>
<name>A0A0P9EN66_9BACL</name>
<evidence type="ECO:0000256" key="8">
    <source>
        <dbReference type="ARBA" id="ARBA00034808"/>
    </source>
</evidence>
<dbReference type="NCBIfam" id="NF045503">
    <property type="entry name" value="repair_heli_XPB"/>
    <property type="match status" value="1"/>
</dbReference>
<dbReference type="EMBL" id="LJCO01000020">
    <property type="protein sequence ID" value="KPV44868.1"/>
    <property type="molecule type" value="Genomic_DNA"/>
</dbReference>
<dbReference type="PROSITE" id="PS51192">
    <property type="entry name" value="HELICASE_ATP_BIND_1"/>
    <property type="match status" value="1"/>
</dbReference>
<reference evidence="12 13" key="1">
    <citation type="submission" date="2015-09" db="EMBL/GenBank/DDBJ databases">
        <title>Draft genome sequence of Alicyclobacillus ferrooxydans DSM 22381.</title>
        <authorList>
            <person name="Hemp J."/>
        </authorList>
    </citation>
    <scope>NUCLEOTIDE SEQUENCE [LARGE SCALE GENOMIC DNA]</scope>
    <source>
        <strain evidence="12 13">TC-34</strain>
    </source>
</reference>
<keyword evidence="6" id="KW-0413">Isomerase</keyword>
<dbReference type="InterPro" id="IPR032830">
    <property type="entry name" value="XPB/Ssl2_N"/>
</dbReference>
<dbReference type="EC" id="5.6.2.4" evidence="8"/>
<dbReference type="InterPro" id="IPR001650">
    <property type="entry name" value="Helicase_C-like"/>
</dbReference>
<dbReference type="AlphaFoldDB" id="A0A0P9EN66"/>
<evidence type="ECO:0000256" key="4">
    <source>
        <dbReference type="ARBA" id="ARBA00022806"/>
    </source>
</evidence>
<dbReference type="OrthoDB" id="9802848at2"/>
<evidence type="ECO:0000256" key="9">
    <source>
        <dbReference type="ARBA" id="ARBA00048988"/>
    </source>
</evidence>
<comment type="catalytic activity">
    <reaction evidence="9">
        <text>ATP + H2O = ADP + phosphate + H(+)</text>
        <dbReference type="Rhea" id="RHEA:13065"/>
        <dbReference type="ChEBI" id="CHEBI:15377"/>
        <dbReference type="ChEBI" id="CHEBI:15378"/>
        <dbReference type="ChEBI" id="CHEBI:30616"/>
        <dbReference type="ChEBI" id="CHEBI:43474"/>
        <dbReference type="ChEBI" id="CHEBI:456216"/>
        <dbReference type="EC" id="5.6.2.4"/>
    </reaction>
</comment>
<dbReference type="GO" id="GO:0043138">
    <property type="term" value="F:3'-5' DNA helicase activity"/>
    <property type="evidence" value="ECO:0007669"/>
    <property type="project" value="UniProtKB-EC"/>
</dbReference>
<comment type="similarity">
    <text evidence="1">Belongs to the helicase family. RAD25/XPB subfamily.</text>
</comment>
<evidence type="ECO:0000313" key="13">
    <source>
        <dbReference type="Proteomes" id="UP000050482"/>
    </source>
</evidence>
<sequence>MCEGSSMLSTLVVQSDGTIVADSLAPHYEQTREQLLHFSDLVFRADPLHMYRITSLTLWQAAARGWSPRAVLDVLRTHSDHGIPFDVQERIVSDMGRWGRIRLVAHDESHFRLQAEQEDLDAIVASCDLPKPAKRTKAWRWVFPHAVRASLKQTLAHKGFPCVDELGYQQASAISLAWNEGVSLRPYQQAAVESFLSDETGQSGVVVLPCGAGKTLVGIAAMVELAVDTLILTPSDTAGSQWRQELLGKTTICTGDVSVYRETGRLGPVTIATYPRVASSSQSGTRRHLEALSSHPWGLVIYDEVHMLPAPLFRLAADMQSARRLGLTATLVREDGAETDVFSLIGPKCYEAEWKELERQGYLAHVRCVEVRVSMSESERGEYEQADKKSRHRVAAQSRTKLSALTDLVDLHPKDPILVIGHYLEQLDEAAQLLNCPVITGKTPLSERERLFSAFRSGAIRRLVLSRVANMSVDIPCASVIVQLSGLYGSRQEEAQRLGRLLRPDSGPGVFYSLVASDSVETEMSRHRSLFLVEQGYHYEVVDGPSISENHTA</sequence>
<dbReference type="SUPFAM" id="SSF52540">
    <property type="entry name" value="P-loop containing nucleoside triphosphate hydrolases"/>
    <property type="match status" value="1"/>
</dbReference>
<gene>
    <name evidence="12" type="ORF">AN477_05130</name>
</gene>
<evidence type="ECO:0000256" key="5">
    <source>
        <dbReference type="ARBA" id="ARBA00022840"/>
    </source>
</evidence>
<dbReference type="Pfam" id="PF04851">
    <property type="entry name" value="ResIII"/>
    <property type="match status" value="1"/>
</dbReference>
<dbReference type="InterPro" id="IPR006935">
    <property type="entry name" value="Helicase/UvrB_N"/>
</dbReference>
<evidence type="ECO:0000259" key="10">
    <source>
        <dbReference type="PROSITE" id="PS51192"/>
    </source>
</evidence>
<accession>A0A0P9EN66</accession>
<protein>
    <recommendedName>
        <fullName evidence="8">DNA 3'-5' helicase</fullName>
        <ecNumber evidence="8">5.6.2.4</ecNumber>
    </recommendedName>
</protein>
<feature type="domain" description="Helicase C-terminal" evidence="11">
    <location>
        <begin position="404"/>
        <end position="553"/>
    </location>
</feature>
<evidence type="ECO:0000256" key="6">
    <source>
        <dbReference type="ARBA" id="ARBA00023235"/>
    </source>
</evidence>
<dbReference type="PROSITE" id="PS51194">
    <property type="entry name" value="HELICASE_CTER"/>
    <property type="match status" value="1"/>
</dbReference>
<comment type="catalytic activity">
    <reaction evidence="7">
        <text>Couples ATP hydrolysis with the unwinding of duplex DNA by translocating in the 3'-5' direction.</text>
        <dbReference type="EC" id="5.6.2.4"/>
    </reaction>
</comment>
<dbReference type="InterPro" id="IPR032438">
    <property type="entry name" value="ERCC3_RAD25_C"/>
</dbReference>
<dbReference type="PANTHER" id="PTHR11274">
    <property type="entry name" value="RAD25/XP-B DNA REPAIR HELICASE"/>
    <property type="match status" value="1"/>
</dbReference>
<dbReference type="CDD" id="cd18789">
    <property type="entry name" value="SF2_C_XPB"/>
    <property type="match status" value="1"/>
</dbReference>
<keyword evidence="5" id="KW-0067">ATP-binding</keyword>
<proteinExistence type="inferred from homology"/>
<dbReference type="STRING" id="471514.AN477_05130"/>
<dbReference type="PATRIC" id="fig|471514.4.peg.3193"/>
<dbReference type="GO" id="GO:0003677">
    <property type="term" value="F:DNA binding"/>
    <property type="evidence" value="ECO:0007669"/>
    <property type="project" value="InterPro"/>
</dbReference>
<dbReference type="SMART" id="SM00487">
    <property type="entry name" value="DEXDc"/>
    <property type="match status" value="1"/>
</dbReference>
<evidence type="ECO:0000256" key="2">
    <source>
        <dbReference type="ARBA" id="ARBA00022741"/>
    </source>
</evidence>
<dbReference type="Proteomes" id="UP000050482">
    <property type="component" value="Unassembled WGS sequence"/>
</dbReference>
<dbReference type="InterPro" id="IPR050615">
    <property type="entry name" value="ATP-dep_DNA_Helicase"/>
</dbReference>
<dbReference type="Pfam" id="PF13625">
    <property type="entry name" value="Helicase_C_3"/>
    <property type="match status" value="1"/>
</dbReference>
<organism evidence="12 13">
    <name type="scientific">Alicyclobacillus ferrooxydans</name>
    <dbReference type="NCBI Taxonomy" id="471514"/>
    <lineage>
        <taxon>Bacteria</taxon>
        <taxon>Bacillati</taxon>
        <taxon>Bacillota</taxon>
        <taxon>Bacilli</taxon>
        <taxon>Bacillales</taxon>
        <taxon>Alicyclobacillaceae</taxon>
        <taxon>Alicyclobacillus</taxon>
    </lineage>
</organism>
<dbReference type="GO" id="GO:0016787">
    <property type="term" value="F:hydrolase activity"/>
    <property type="evidence" value="ECO:0007669"/>
    <property type="project" value="UniProtKB-KW"/>
</dbReference>
<dbReference type="Gene3D" id="3.40.50.300">
    <property type="entry name" value="P-loop containing nucleotide triphosphate hydrolases"/>
    <property type="match status" value="2"/>
</dbReference>
<dbReference type="InterPro" id="IPR014001">
    <property type="entry name" value="Helicase_ATP-bd"/>
</dbReference>